<organism evidence="1">
    <name type="scientific">Arundo donax</name>
    <name type="common">Giant reed</name>
    <name type="synonym">Donax arundinaceus</name>
    <dbReference type="NCBI Taxonomy" id="35708"/>
    <lineage>
        <taxon>Eukaryota</taxon>
        <taxon>Viridiplantae</taxon>
        <taxon>Streptophyta</taxon>
        <taxon>Embryophyta</taxon>
        <taxon>Tracheophyta</taxon>
        <taxon>Spermatophyta</taxon>
        <taxon>Magnoliopsida</taxon>
        <taxon>Liliopsida</taxon>
        <taxon>Poales</taxon>
        <taxon>Poaceae</taxon>
        <taxon>PACMAD clade</taxon>
        <taxon>Arundinoideae</taxon>
        <taxon>Arundineae</taxon>
        <taxon>Arundo</taxon>
    </lineage>
</organism>
<dbReference type="EMBL" id="GBRH01263720">
    <property type="protein sequence ID" value="JAD34175.1"/>
    <property type="molecule type" value="Transcribed_RNA"/>
</dbReference>
<evidence type="ECO:0000313" key="1">
    <source>
        <dbReference type="EMBL" id="JAD34175.1"/>
    </source>
</evidence>
<name>A0A0A8ZBT2_ARUDO</name>
<accession>A0A0A8ZBT2</accession>
<proteinExistence type="predicted"/>
<sequence>MCELECYNFLETLDIGMTLVWLLPK</sequence>
<reference evidence="1" key="1">
    <citation type="submission" date="2014-09" db="EMBL/GenBank/DDBJ databases">
        <authorList>
            <person name="Magalhaes I.L.F."/>
            <person name="Oliveira U."/>
            <person name="Santos F.R."/>
            <person name="Vidigal T.H.D.A."/>
            <person name="Brescovit A.D."/>
            <person name="Santos A.J."/>
        </authorList>
    </citation>
    <scope>NUCLEOTIDE SEQUENCE</scope>
    <source>
        <tissue evidence="1">Shoot tissue taken approximately 20 cm above the soil surface</tissue>
    </source>
</reference>
<dbReference type="AlphaFoldDB" id="A0A0A8ZBT2"/>
<reference evidence="1" key="2">
    <citation type="journal article" date="2015" name="Data Brief">
        <title>Shoot transcriptome of the giant reed, Arundo donax.</title>
        <authorList>
            <person name="Barrero R.A."/>
            <person name="Guerrero F.D."/>
            <person name="Moolhuijzen P."/>
            <person name="Goolsby J.A."/>
            <person name="Tidwell J."/>
            <person name="Bellgard S.E."/>
            <person name="Bellgard M.I."/>
        </authorList>
    </citation>
    <scope>NUCLEOTIDE SEQUENCE</scope>
    <source>
        <tissue evidence="1">Shoot tissue taken approximately 20 cm above the soil surface</tissue>
    </source>
</reference>
<protein>
    <submittedName>
        <fullName evidence="1">Uncharacterized protein</fullName>
    </submittedName>
</protein>